<protein>
    <submittedName>
        <fullName evidence="1">Uncharacterized protein</fullName>
    </submittedName>
</protein>
<sequence length="92" mass="10341">MLSLAGSTLSQVLEVVRFVNYQKRLLVDQKKEKTHGKLRGDHQTPACYDDAPISVWGKYDDAPVPVTGMMLLPYSLRGKYDVAPISVRGKYE</sequence>
<organism evidence="1 2">
    <name type="scientific">Mikania micrantha</name>
    <name type="common">bitter vine</name>
    <dbReference type="NCBI Taxonomy" id="192012"/>
    <lineage>
        <taxon>Eukaryota</taxon>
        <taxon>Viridiplantae</taxon>
        <taxon>Streptophyta</taxon>
        <taxon>Embryophyta</taxon>
        <taxon>Tracheophyta</taxon>
        <taxon>Spermatophyta</taxon>
        <taxon>Magnoliopsida</taxon>
        <taxon>eudicotyledons</taxon>
        <taxon>Gunneridae</taxon>
        <taxon>Pentapetalae</taxon>
        <taxon>asterids</taxon>
        <taxon>campanulids</taxon>
        <taxon>Asterales</taxon>
        <taxon>Asteraceae</taxon>
        <taxon>Asteroideae</taxon>
        <taxon>Heliantheae alliance</taxon>
        <taxon>Eupatorieae</taxon>
        <taxon>Mikania</taxon>
    </lineage>
</organism>
<evidence type="ECO:0000313" key="2">
    <source>
        <dbReference type="Proteomes" id="UP000326396"/>
    </source>
</evidence>
<dbReference type="Proteomes" id="UP000326396">
    <property type="component" value="Linkage Group LG15"/>
</dbReference>
<evidence type="ECO:0000313" key="1">
    <source>
        <dbReference type="EMBL" id="KAD5803707.1"/>
    </source>
</evidence>
<keyword evidence="2" id="KW-1185">Reference proteome</keyword>
<proteinExistence type="predicted"/>
<dbReference type="EMBL" id="SZYD01000007">
    <property type="protein sequence ID" value="KAD5803707.1"/>
    <property type="molecule type" value="Genomic_DNA"/>
</dbReference>
<comment type="caution">
    <text evidence="1">The sequence shown here is derived from an EMBL/GenBank/DDBJ whole genome shotgun (WGS) entry which is preliminary data.</text>
</comment>
<name>A0A5N6P4K3_9ASTR</name>
<accession>A0A5N6P4K3</accession>
<reference evidence="1 2" key="1">
    <citation type="submission" date="2019-05" db="EMBL/GenBank/DDBJ databases">
        <title>Mikania micrantha, genome provides insights into the molecular mechanism of rapid growth.</title>
        <authorList>
            <person name="Liu B."/>
        </authorList>
    </citation>
    <scope>NUCLEOTIDE SEQUENCE [LARGE SCALE GENOMIC DNA]</scope>
    <source>
        <strain evidence="1">NLD-2019</strain>
        <tissue evidence="1">Leaf</tissue>
    </source>
</reference>
<gene>
    <name evidence="1" type="ORF">E3N88_15067</name>
</gene>
<dbReference type="AlphaFoldDB" id="A0A5N6P4K3"/>